<dbReference type="RefSeq" id="WP_035071570.1">
    <property type="nucleotide sequence ID" value="NZ_JMIH01000014.1"/>
</dbReference>
<dbReference type="PRINTS" id="PR01033">
    <property type="entry name" value="PHYTOCHROME"/>
</dbReference>
<dbReference type="AlphaFoldDB" id="A0A074KYK4"/>
<dbReference type="Gene3D" id="3.30.565.10">
    <property type="entry name" value="Histidine kinase-like ATPase, C-terminal domain"/>
    <property type="match status" value="1"/>
</dbReference>
<dbReference type="InterPro" id="IPR003594">
    <property type="entry name" value="HATPase_dom"/>
</dbReference>
<dbReference type="GO" id="GO:0000155">
    <property type="term" value="F:phosphorelay sensor kinase activity"/>
    <property type="evidence" value="ECO:0007669"/>
    <property type="project" value="InterPro"/>
</dbReference>
<name>A0A074KYK4_9BACT</name>
<keyword evidence="9" id="KW-0675">Receptor</keyword>
<keyword evidence="13" id="KW-1185">Reference proteome</keyword>
<comment type="catalytic activity">
    <reaction evidence="1">
        <text>ATP + protein L-histidine = ADP + protein N-phospho-L-histidine.</text>
        <dbReference type="EC" id="2.7.13.3"/>
    </reaction>
</comment>
<dbReference type="InterPro" id="IPR029016">
    <property type="entry name" value="GAF-like_dom_sf"/>
</dbReference>
<dbReference type="InterPro" id="IPR001294">
    <property type="entry name" value="Phytochrome"/>
</dbReference>
<dbReference type="Gene3D" id="1.10.287.130">
    <property type="match status" value="1"/>
</dbReference>
<protein>
    <recommendedName>
        <fullName evidence="3">histidine kinase</fullName>
        <ecNumber evidence="3">2.7.13.3</ecNumber>
    </recommendedName>
</protein>
<dbReference type="Pfam" id="PF01590">
    <property type="entry name" value="GAF"/>
    <property type="match status" value="1"/>
</dbReference>
<evidence type="ECO:0000256" key="4">
    <source>
        <dbReference type="ARBA" id="ARBA00022543"/>
    </source>
</evidence>
<comment type="similarity">
    <text evidence="2">In the N-terminal section; belongs to the phytochrome family.</text>
</comment>
<dbReference type="CDD" id="cd00075">
    <property type="entry name" value="HATPase"/>
    <property type="match status" value="1"/>
</dbReference>
<evidence type="ECO:0000256" key="7">
    <source>
        <dbReference type="ARBA" id="ARBA00022777"/>
    </source>
</evidence>
<dbReference type="Pfam" id="PF08446">
    <property type="entry name" value="PAS_2"/>
    <property type="match status" value="1"/>
</dbReference>
<dbReference type="SUPFAM" id="SSF55781">
    <property type="entry name" value="GAF domain-like"/>
    <property type="match status" value="2"/>
</dbReference>
<dbReference type="InterPro" id="IPR036890">
    <property type="entry name" value="HATPase_C_sf"/>
</dbReference>
<dbReference type="EC" id="2.7.13.3" evidence="3"/>
<dbReference type="InterPro" id="IPR035965">
    <property type="entry name" value="PAS-like_dom_sf"/>
</dbReference>
<feature type="domain" description="Histidine kinase" evidence="11">
    <location>
        <begin position="571"/>
        <end position="791"/>
    </location>
</feature>
<keyword evidence="5" id="KW-0716">Sensory transduction</keyword>
<dbReference type="SUPFAM" id="SSF55874">
    <property type="entry name" value="ATPase domain of HSP90 chaperone/DNA topoisomerase II/histidine kinase"/>
    <property type="match status" value="1"/>
</dbReference>
<evidence type="ECO:0000256" key="8">
    <source>
        <dbReference type="ARBA" id="ARBA00022991"/>
    </source>
</evidence>
<dbReference type="GO" id="GO:0005886">
    <property type="term" value="C:plasma membrane"/>
    <property type="evidence" value="ECO:0007669"/>
    <property type="project" value="TreeGrafter"/>
</dbReference>
<keyword evidence="6" id="KW-0808">Transferase</keyword>
<dbReference type="Proteomes" id="UP000027821">
    <property type="component" value="Unassembled WGS sequence"/>
</dbReference>
<dbReference type="Pfam" id="PF02518">
    <property type="entry name" value="HATPase_c"/>
    <property type="match status" value="1"/>
</dbReference>
<dbReference type="GO" id="GO:0009584">
    <property type="term" value="P:detection of visible light"/>
    <property type="evidence" value="ECO:0007669"/>
    <property type="project" value="InterPro"/>
</dbReference>
<reference evidence="12 13" key="1">
    <citation type="submission" date="2014-04" db="EMBL/GenBank/DDBJ databases">
        <title>Characterization and application of a salt tolerant electro-active bacterium.</title>
        <authorList>
            <person name="Yang L."/>
            <person name="Wei S."/>
            <person name="Tay Q.X.M."/>
        </authorList>
    </citation>
    <scope>NUCLEOTIDE SEQUENCE [LARGE SCALE GENOMIC DNA]</scope>
    <source>
        <strain evidence="12 13">LY1</strain>
    </source>
</reference>
<keyword evidence="4" id="KW-0600">Photoreceptor protein</keyword>
<evidence type="ECO:0000256" key="3">
    <source>
        <dbReference type="ARBA" id="ARBA00012438"/>
    </source>
</evidence>
<keyword evidence="8" id="KW-0157">Chromophore</keyword>
<dbReference type="SMART" id="SM00388">
    <property type="entry name" value="HisKA"/>
    <property type="match status" value="1"/>
</dbReference>
<dbReference type="CDD" id="cd00082">
    <property type="entry name" value="HisKA"/>
    <property type="match status" value="1"/>
</dbReference>
<dbReference type="Gene3D" id="3.30.450.270">
    <property type="match status" value="1"/>
</dbReference>
<dbReference type="Gene3D" id="3.30.450.20">
    <property type="entry name" value="PAS domain"/>
    <property type="match status" value="1"/>
</dbReference>
<dbReference type="OrthoDB" id="9766459at2"/>
<evidence type="ECO:0000313" key="13">
    <source>
        <dbReference type="Proteomes" id="UP000027821"/>
    </source>
</evidence>
<dbReference type="SUPFAM" id="SSF55785">
    <property type="entry name" value="PYP-like sensor domain (PAS domain)"/>
    <property type="match status" value="1"/>
</dbReference>
<evidence type="ECO:0000313" key="12">
    <source>
        <dbReference type="EMBL" id="KEO75061.1"/>
    </source>
</evidence>
<dbReference type="GO" id="GO:0009881">
    <property type="term" value="F:photoreceptor activity"/>
    <property type="evidence" value="ECO:0007669"/>
    <property type="project" value="UniProtKB-KW"/>
</dbReference>
<evidence type="ECO:0000259" key="10">
    <source>
        <dbReference type="PROSITE" id="PS50046"/>
    </source>
</evidence>
<keyword evidence="7" id="KW-0418">Kinase</keyword>
<dbReference type="InterPro" id="IPR003018">
    <property type="entry name" value="GAF"/>
</dbReference>
<dbReference type="EMBL" id="JMIH01000014">
    <property type="protein sequence ID" value="KEO75061.1"/>
    <property type="molecule type" value="Genomic_DNA"/>
</dbReference>
<evidence type="ECO:0000259" key="11">
    <source>
        <dbReference type="PROSITE" id="PS50109"/>
    </source>
</evidence>
<dbReference type="Pfam" id="PF00512">
    <property type="entry name" value="HisKA"/>
    <property type="match status" value="1"/>
</dbReference>
<comment type="caution">
    <text evidence="12">The sequence shown here is derived from an EMBL/GenBank/DDBJ whole genome shotgun (WGS) entry which is preliminary data.</text>
</comment>
<dbReference type="InterPro" id="IPR036097">
    <property type="entry name" value="HisK_dim/P_sf"/>
</dbReference>
<gene>
    <name evidence="12" type="ORF">EL17_05150</name>
</gene>
<evidence type="ECO:0000256" key="1">
    <source>
        <dbReference type="ARBA" id="ARBA00000085"/>
    </source>
</evidence>
<sequence length="793" mass="90184">MSLDPTINLTNCDKEPIHLLGKLQRLGHLLAISNESLEIKYISEGLNQIFNLSLEQTFHLRIVDLFDKEFLKSLKRFIGGKRKNSSYHQPISVAGSYYKVIFAASNGYTIIEMEAIPDLEEHYLQVQVGNSFIEEAITSINNARSEVQLVNNAAVLLRGFTGFDRVMVYKFDENGDGEVIAEDKTFGLDSFLGLNYPASDIPKQARKLYLSNKVRAINDVYDEGKKIFSIDDISAADHLDLSYSVFRSVSPIHLQYLKNMGVTASHGISLIINETLWGMIICHHYEGTKFLSLNQRMTTQLFGDFFSKSLELINASQEKQEISILSGIVDQLKYEQSVKGPVFEALKQNWDHISNLMNCQGMALMSKDGIDYIGEKVKENDLKTISEQINEKKEFIYATKSILASGLMGLSDFPYAGFLRLSISESLGTELFLFRKEKKRVINWAGNPNKPIEIDFDNVNKLSPRNSFAKWEQKVENESREWFAKDISLGKILRESLISYELEKMNQQYAKNEKNSRYFESLLNERNQELSYTNQQLEKQLKANLADQRTLEIAKNSAEYMNKVKSGFLANLSHEMRTPMNGIMGLSLVIKQMSDNDNIHNFANLQIESSERLLKTLNRILEMAKIENNAIKHTFGLIDMGTLLAELIEPLKILADQKKQSLLMVNHDKSKKIVSDQYILEQIITNLVGNAIKYSPEGGHIQINAKTISIDLTEFLVITIEDNGVGIANDNINKIYDPFYMESEITKQKDNSSGLGLFLVKKYTEYLNGEIDVKSKKNIGTIFTVKIPLEQKR</sequence>
<dbReference type="InterPro" id="IPR043150">
    <property type="entry name" value="Phytochrome_PHY_sf"/>
</dbReference>
<dbReference type="Pfam" id="PF00360">
    <property type="entry name" value="PHY"/>
    <property type="match status" value="1"/>
</dbReference>
<evidence type="ECO:0000256" key="6">
    <source>
        <dbReference type="ARBA" id="ARBA00022679"/>
    </source>
</evidence>
<dbReference type="PROSITE" id="PS50109">
    <property type="entry name" value="HIS_KIN"/>
    <property type="match status" value="1"/>
</dbReference>
<evidence type="ECO:0000256" key="5">
    <source>
        <dbReference type="ARBA" id="ARBA00022606"/>
    </source>
</evidence>
<dbReference type="PANTHER" id="PTHR43047:SF70">
    <property type="entry name" value="SENSOR HISTIDINE KINASE YVCQ"/>
    <property type="match status" value="1"/>
</dbReference>
<evidence type="ECO:0000256" key="2">
    <source>
        <dbReference type="ARBA" id="ARBA00006402"/>
    </source>
</evidence>
<accession>A0A074KYK4</accession>
<dbReference type="PANTHER" id="PTHR43047">
    <property type="entry name" value="TWO-COMPONENT HISTIDINE PROTEIN KINASE"/>
    <property type="match status" value="1"/>
</dbReference>
<dbReference type="eggNOG" id="COG4251">
    <property type="taxonomic scope" value="Bacteria"/>
</dbReference>
<dbReference type="InterPro" id="IPR013515">
    <property type="entry name" value="Phytochrome_cen-reg"/>
</dbReference>
<dbReference type="InterPro" id="IPR016132">
    <property type="entry name" value="Phyto_chromo_attachment"/>
</dbReference>
<dbReference type="PROSITE" id="PS50046">
    <property type="entry name" value="PHYTOCHROME_2"/>
    <property type="match status" value="1"/>
</dbReference>
<dbReference type="InterPro" id="IPR013654">
    <property type="entry name" value="PAS_2"/>
</dbReference>
<dbReference type="Gene3D" id="3.30.450.40">
    <property type="match status" value="1"/>
</dbReference>
<dbReference type="STRING" id="1048983.EL17_05150"/>
<dbReference type="SMART" id="SM00387">
    <property type="entry name" value="HATPase_c"/>
    <property type="match status" value="1"/>
</dbReference>
<dbReference type="InterPro" id="IPR003661">
    <property type="entry name" value="HisK_dim/P_dom"/>
</dbReference>
<feature type="domain" description="Phytochrome chromophore attachment site" evidence="10">
    <location>
        <begin position="145"/>
        <end position="308"/>
    </location>
</feature>
<dbReference type="GO" id="GO:0009927">
    <property type="term" value="F:histidine phosphotransfer kinase activity"/>
    <property type="evidence" value="ECO:0007669"/>
    <property type="project" value="TreeGrafter"/>
</dbReference>
<evidence type="ECO:0000256" key="9">
    <source>
        <dbReference type="ARBA" id="ARBA00023170"/>
    </source>
</evidence>
<organism evidence="12 13">
    <name type="scientific">Anditalea andensis</name>
    <dbReference type="NCBI Taxonomy" id="1048983"/>
    <lineage>
        <taxon>Bacteria</taxon>
        <taxon>Pseudomonadati</taxon>
        <taxon>Bacteroidota</taxon>
        <taxon>Cytophagia</taxon>
        <taxon>Cytophagales</taxon>
        <taxon>Cytophagaceae</taxon>
        <taxon>Anditalea</taxon>
    </lineage>
</organism>
<dbReference type="SUPFAM" id="SSF47384">
    <property type="entry name" value="Homodimeric domain of signal transducing histidine kinase"/>
    <property type="match status" value="1"/>
</dbReference>
<dbReference type="GO" id="GO:0006355">
    <property type="term" value="P:regulation of DNA-templated transcription"/>
    <property type="evidence" value="ECO:0007669"/>
    <property type="project" value="InterPro"/>
</dbReference>
<proteinExistence type="inferred from homology"/>
<dbReference type="SMART" id="SM00065">
    <property type="entry name" value="GAF"/>
    <property type="match status" value="1"/>
</dbReference>
<dbReference type="InterPro" id="IPR005467">
    <property type="entry name" value="His_kinase_dom"/>
</dbReference>